<keyword evidence="3" id="KW-1185">Reference proteome</keyword>
<proteinExistence type="predicted"/>
<sequence>MTDTPTKPERLSKLGAENVTPEEQKRRLIKAARELGASEDEAQSNRTLGKLIKRKLAVVF</sequence>
<name>A0ABQ4TPV4_9HYPH</name>
<accession>A0ABQ4TPV4</accession>
<gene>
    <name evidence="2" type="ORF">EKPJFOCH_3903</name>
</gene>
<reference evidence="2" key="2">
    <citation type="submission" date="2021-08" db="EMBL/GenBank/DDBJ databases">
        <authorList>
            <person name="Tani A."/>
            <person name="Ola A."/>
            <person name="Ogura Y."/>
            <person name="Katsura K."/>
            <person name="Hayashi T."/>
        </authorList>
    </citation>
    <scope>NUCLEOTIDE SEQUENCE</scope>
    <source>
        <strain evidence="2">DSM 23674</strain>
    </source>
</reference>
<evidence type="ECO:0000256" key="1">
    <source>
        <dbReference type="SAM" id="MobiDB-lite"/>
    </source>
</evidence>
<evidence type="ECO:0008006" key="4">
    <source>
        <dbReference type="Google" id="ProtNLM"/>
    </source>
</evidence>
<dbReference type="RefSeq" id="WP_238232729.1">
    <property type="nucleotide sequence ID" value="NZ_BPRA01000023.1"/>
</dbReference>
<dbReference type="Proteomes" id="UP001055101">
    <property type="component" value="Unassembled WGS sequence"/>
</dbReference>
<feature type="compositionally biased region" description="Basic and acidic residues" evidence="1">
    <location>
        <begin position="1"/>
        <end position="12"/>
    </location>
</feature>
<comment type="caution">
    <text evidence="2">The sequence shown here is derived from an EMBL/GenBank/DDBJ whole genome shotgun (WGS) entry which is preliminary data.</text>
</comment>
<evidence type="ECO:0000313" key="2">
    <source>
        <dbReference type="EMBL" id="GJE57389.1"/>
    </source>
</evidence>
<protein>
    <recommendedName>
        <fullName evidence="4">DUF3606 domain-containing protein</fullName>
    </recommendedName>
</protein>
<evidence type="ECO:0000313" key="3">
    <source>
        <dbReference type="Proteomes" id="UP001055101"/>
    </source>
</evidence>
<reference evidence="2" key="1">
    <citation type="journal article" date="2021" name="Front. Microbiol.">
        <title>Comprehensive Comparative Genomics and Phenotyping of Methylobacterium Species.</title>
        <authorList>
            <person name="Alessa O."/>
            <person name="Ogura Y."/>
            <person name="Fujitani Y."/>
            <person name="Takami H."/>
            <person name="Hayashi T."/>
            <person name="Sahin N."/>
            <person name="Tani A."/>
        </authorList>
    </citation>
    <scope>NUCLEOTIDE SEQUENCE</scope>
    <source>
        <strain evidence="2">DSM 23674</strain>
    </source>
</reference>
<dbReference type="EMBL" id="BPRA01000023">
    <property type="protein sequence ID" value="GJE57389.1"/>
    <property type="molecule type" value="Genomic_DNA"/>
</dbReference>
<organism evidence="2 3">
    <name type="scientific">Methylobacterium thuringiense</name>
    <dbReference type="NCBI Taxonomy" id="1003091"/>
    <lineage>
        <taxon>Bacteria</taxon>
        <taxon>Pseudomonadati</taxon>
        <taxon>Pseudomonadota</taxon>
        <taxon>Alphaproteobacteria</taxon>
        <taxon>Hyphomicrobiales</taxon>
        <taxon>Methylobacteriaceae</taxon>
        <taxon>Methylobacterium</taxon>
    </lineage>
</organism>
<feature type="region of interest" description="Disordered" evidence="1">
    <location>
        <begin position="1"/>
        <end position="24"/>
    </location>
</feature>